<dbReference type="FunFam" id="3.40.50.300:FF:000854">
    <property type="entry name" value="Multidrug ABC transporter ATP-binding protein"/>
    <property type="match status" value="1"/>
</dbReference>
<keyword evidence="13" id="KW-1185">Reference proteome</keyword>
<dbReference type="PROSITE" id="PS50929">
    <property type="entry name" value="ABC_TM1F"/>
    <property type="match status" value="1"/>
</dbReference>
<dbReference type="PANTHER" id="PTHR43394">
    <property type="entry name" value="ATP-DEPENDENT PERMEASE MDL1, MITOCHONDRIAL"/>
    <property type="match status" value="1"/>
</dbReference>
<comment type="caution">
    <text evidence="12">The sequence shown here is derived from an EMBL/GenBank/DDBJ whole genome shotgun (WGS) entry which is preliminary data.</text>
</comment>
<feature type="domain" description="ABC transmembrane type-1" evidence="11">
    <location>
        <begin position="18"/>
        <end position="300"/>
    </location>
</feature>
<feature type="transmembrane region" description="Helical" evidence="9">
    <location>
        <begin position="237"/>
        <end position="260"/>
    </location>
</feature>
<evidence type="ECO:0000256" key="4">
    <source>
        <dbReference type="ARBA" id="ARBA00022692"/>
    </source>
</evidence>
<keyword evidence="3" id="KW-1003">Cell membrane</keyword>
<evidence type="ECO:0000259" key="10">
    <source>
        <dbReference type="PROSITE" id="PS50893"/>
    </source>
</evidence>
<dbReference type="InterPro" id="IPR027417">
    <property type="entry name" value="P-loop_NTPase"/>
</dbReference>
<feature type="transmembrane region" description="Helical" evidence="9">
    <location>
        <begin position="157"/>
        <end position="180"/>
    </location>
</feature>
<evidence type="ECO:0000313" key="13">
    <source>
        <dbReference type="Proteomes" id="UP000540568"/>
    </source>
</evidence>
<protein>
    <submittedName>
        <fullName evidence="12">ATP-binding cassette subfamily B protein</fullName>
    </submittedName>
</protein>
<keyword evidence="4 9" id="KW-0812">Transmembrane</keyword>
<evidence type="ECO:0000256" key="5">
    <source>
        <dbReference type="ARBA" id="ARBA00022741"/>
    </source>
</evidence>
<dbReference type="PANTHER" id="PTHR43394:SF1">
    <property type="entry name" value="ATP-BINDING CASSETTE SUB-FAMILY B MEMBER 10, MITOCHONDRIAL"/>
    <property type="match status" value="1"/>
</dbReference>
<dbReference type="PROSITE" id="PS00211">
    <property type="entry name" value="ABC_TRANSPORTER_1"/>
    <property type="match status" value="1"/>
</dbReference>
<dbReference type="GO" id="GO:0005524">
    <property type="term" value="F:ATP binding"/>
    <property type="evidence" value="ECO:0007669"/>
    <property type="project" value="UniProtKB-KW"/>
</dbReference>
<evidence type="ECO:0000256" key="1">
    <source>
        <dbReference type="ARBA" id="ARBA00004651"/>
    </source>
</evidence>
<dbReference type="SUPFAM" id="SSF90123">
    <property type="entry name" value="ABC transporter transmembrane region"/>
    <property type="match status" value="1"/>
</dbReference>
<proteinExistence type="predicted"/>
<dbReference type="InterPro" id="IPR003439">
    <property type="entry name" value="ABC_transporter-like_ATP-bd"/>
</dbReference>
<keyword evidence="7 9" id="KW-1133">Transmembrane helix</keyword>
<accession>A0A7W3PDD4</accession>
<dbReference type="Pfam" id="PF00664">
    <property type="entry name" value="ABC_membrane"/>
    <property type="match status" value="1"/>
</dbReference>
<organism evidence="12 13">
    <name type="scientific">Promicromonospora sukumoe</name>
    <dbReference type="NCBI Taxonomy" id="88382"/>
    <lineage>
        <taxon>Bacteria</taxon>
        <taxon>Bacillati</taxon>
        <taxon>Actinomycetota</taxon>
        <taxon>Actinomycetes</taxon>
        <taxon>Micrococcales</taxon>
        <taxon>Promicromonosporaceae</taxon>
        <taxon>Promicromonospora</taxon>
    </lineage>
</organism>
<dbReference type="Pfam" id="PF00005">
    <property type="entry name" value="ABC_tran"/>
    <property type="match status" value="1"/>
</dbReference>
<dbReference type="InterPro" id="IPR017871">
    <property type="entry name" value="ABC_transporter-like_CS"/>
</dbReference>
<dbReference type="GO" id="GO:0005886">
    <property type="term" value="C:plasma membrane"/>
    <property type="evidence" value="ECO:0007669"/>
    <property type="project" value="UniProtKB-SubCell"/>
</dbReference>
<evidence type="ECO:0000256" key="9">
    <source>
        <dbReference type="SAM" id="Phobius"/>
    </source>
</evidence>
<dbReference type="InterPro" id="IPR011527">
    <property type="entry name" value="ABC1_TM_dom"/>
</dbReference>
<dbReference type="InterPro" id="IPR036640">
    <property type="entry name" value="ABC1_TM_sf"/>
</dbReference>
<evidence type="ECO:0000256" key="3">
    <source>
        <dbReference type="ARBA" id="ARBA00022475"/>
    </source>
</evidence>
<dbReference type="InterPro" id="IPR003593">
    <property type="entry name" value="AAA+_ATPase"/>
</dbReference>
<dbReference type="CDD" id="cd18548">
    <property type="entry name" value="ABC_6TM_Tm287_like"/>
    <property type="match status" value="1"/>
</dbReference>
<reference evidence="12 13" key="1">
    <citation type="submission" date="2020-07" db="EMBL/GenBank/DDBJ databases">
        <title>Sequencing the genomes of 1000 actinobacteria strains.</title>
        <authorList>
            <person name="Klenk H.-P."/>
        </authorList>
    </citation>
    <scope>NUCLEOTIDE SEQUENCE [LARGE SCALE GENOMIC DNA]</scope>
    <source>
        <strain evidence="12 13">DSM 44121</strain>
    </source>
</reference>
<keyword evidence="5" id="KW-0547">Nucleotide-binding</keyword>
<dbReference type="GO" id="GO:0016887">
    <property type="term" value="F:ATP hydrolysis activity"/>
    <property type="evidence" value="ECO:0007669"/>
    <property type="project" value="InterPro"/>
</dbReference>
<dbReference type="FunFam" id="1.20.1560.10:FF:000040">
    <property type="entry name" value="Multidrug ABC transporter ATP-binding protein"/>
    <property type="match status" value="1"/>
</dbReference>
<feature type="domain" description="ABC transporter" evidence="10">
    <location>
        <begin position="366"/>
        <end position="601"/>
    </location>
</feature>
<dbReference type="EMBL" id="JACGWV010000001">
    <property type="protein sequence ID" value="MBA8807404.1"/>
    <property type="molecule type" value="Genomic_DNA"/>
</dbReference>
<keyword evidence="6 12" id="KW-0067">ATP-binding</keyword>
<evidence type="ECO:0000256" key="6">
    <source>
        <dbReference type="ARBA" id="ARBA00022840"/>
    </source>
</evidence>
<evidence type="ECO:0000259" key="11">
    <source>
        <dbReference type="PROSITE" id="PS50929"/>
    </source>
</evidence>
<dbReference type="Gene3D" id="3.40.50.300">
    <property type="entry name" value="P-loop containing nucleotide triphosphate hydrolases"/>
    <property type="match status" value="1"/>
</dbReference>
<dbReference type="PROSITE" id="PS50893">
    <property type="entry name" value="ABC_TRANSPORTER_2"/>
    <property type="match status" value="1"/>
</dbReference>
<feature type="transmembrane region" description="Helical" evidence="9">
    <location>
        <begin position="127"/>
        <end position="151"/>
    </location>
</feature>
<evidence type="ECO:0000256" key="2">
    <source>
        <dbReference type="ARBA" id="ARBA00022448"/>
    </source>
</evidence>
<dbReference type="SUPFAM" id="SSF52540">
    <property type="entry name" value="P-loop containing nucleoside triphosphate hydrolases"/>
    <property type="match status" value="1"/>
</dbReference>
<feature type="transmembrane region" description="Helical" evidence="9">
    <location>
        <begin position="53"/>
        <end position="78"/>
    </location>
</feature>
<sequence length="609" mass="65959">MLVTLARKYLGPYRWAVVAVLVLQLVQTLAALYLPSLNADIIDNGVVPGDIGYIWSTGGWMLVVSLGQVVASVIAVYFGAQVATAFGRDLRRDVFHSVQTYSAREMAQFGAPTLITRGTNDVQQVQMTVLMTFTIMVMAPIMLVGGVILALSENVTLSALLVVIVPVLAATAGVIVWRMVPHFRRMQKRIDAINSVLREQITGLRVVRAFVRERRESQRFGVVNEELFDTSLRAGRLMALTFPVVMLIMNLSSVAVLWFGAHLIETGSMQIGSLTAFLSYLMYILMAVMMSTMIFMMIPRAAVAAERIGEVLDTEPSVVDPEHPVALPGLRAVRNGSPDGDGVPGADGVPADALPDGDHVGPRGRITFENVEFRYPGAEEPVLHDLTFAAEPGQITAIIGSTGSGKSTLLNLVPRLFDATGGTVRVDGVDVRDLLQRDLGSLMGLVPQKAFLFTGTVADNLRYGKSDATEEEMWAALEVAQARDFVEALPDGLEAVVAQGGATFSGGQRQRLAIARAVIRKPRIYLFDDSFSALDYSTDARLRAALRPQTADATVIVVAQRVATIRDAEQILVLDHGRIVGRGTHAQLLADNPTYQEIVTSQMSLEEAA</sequence>
<evidence type="ECO:0000313" key="12">
    <source>
        <dbReference type="EMBL" id="MBA8807404.1"/>
    </source>
</evidence>
<feature type="transmembrane region" description="Helical" evidence="9">
    <location>
        <begin position="280"/>
        <end position="298"/>
    </location>
</feature>
<name>A0A7W3PDD4_9MICO</name>
<dbReference type="Proteomes" id="UP000540568">
    <property type="component" value="Unassembled WGS sequence"/>
</dbReference>
<feature type="transmembrane region" description="Helical" evidence="9">
    <location>
        <begin position="12"/>
        <end position="33"/>
    </location>
</feature>
<dbReference type="RefSeq" id="WP_182614984.1">
    <property type="nucleotide sequence ID" value="NZ_BAAATF010000007.1"/>
</dbReference>
<evidence type="ECO:0000256" key="7">
    <source>
        <dbReference type="ARBA" id="ARBA00022989"/>
    </source>
</evidence>
<dbReference type="AlphaFoldDB" id="A0A7W3PDD4"/>
<keyword evidence="2" id="KW-0813">Transport</keyword>
<dbReference type="GO" id="GO:0015421">
    <property type="term" value="F:ABC-type oligopeptide transporter activity"/>
    <property type="evidence" value="ECO:0007669"/>
    <property type="project" value="TreeGrafter"/>
</dbReference>
<dbReference type="InterPro" id="IPR039421">
    <property type="entry name" value="Type_1_exporter"/>
</dbReference>
<keyword evidence="8 9" id="KW-0472">Membrane</keyword>
<dbReference type="SMART" id="SM00382">
    <property type="entry name" value="AAA"/>
    <property type="match status" value="1"/>
</dbReference>
<dbReference type="Gene3D" id="1.20.1560.10">
    <property type="entry name" value="ABC transporter type 1, transmembrane domain"/>
    <property type="match status" value="1"/>
</dbReference>
<gene>
    <name evidence="12" type="ORF">FHX71_001346</name>
</gene>
<comment type="subcellular location">
    <subcellularLocation>
        <location evidence="1">Cell membrane</location>
        <topology evidence="1">Multi-pass membrane protein</topology>
    </subcellularLocation>
</comment>
<evidence type="ECO:0000256" key="8">
    <source>
        <dbReference type="ARBA" id="ARBA00023136"/>
    </source>
</evidence>